<dbReference type="Gene3D" id="3.10.450.50">
    <property type="match status" value="1"/>
</dbReference>
<keyword evidence="5" id="KW-0804">Transcription</keyword>
<protein>
    <submittedName>
        <fullName evidence="8">Sigma-70 family RNA polymerase sigma factor</fullName>
    </submittedName>
</protein>
<dbReference type="SUPFAM" id="SSF88659">
    <property type="entry name" value="Sigma3 and sigma4 domains of RNA polymerase sigma factors"/>
    <property type="match status" value="1"/>
</dbReference>
<dbReference type="Gene3D" id="1.10.1740.10">
    <property type="match status" value="1"/>
</dbReference>
<evidence type="ECO:0000256" key="3">
    <source>
        <dbReference type="ARBA" id="ARBA00023015"/>
    </source>
</evidence>
<comment type="similarity">
    <text evidence="1">Belongs to the sigma-70 factor family. ECF subfamily.</text>
</comment>
<proteinExistence type="inferred from homology"/>
<keyword evidence="3" id="KW-0805">Transcription regulation</keyword>
<keyword evidence="9" id="KW-1185">Reference proteome</keyword>
<accession>A0ABZ1VJD5</accession>
<feature type="domain" description="RNA polymerase sigma factor 70 region 4 type 2" evidence="7">
    <location>
        <begin position="111"/>
        <end position="161"/>
    </location>
</feature>
<reference evidence="8" key="1">
    <citation type="submission" date="2022-10" db="EMBL/GenBank/DDBJ databases">
        <title>The complete genomes of actinobacterial strains from the NBC collection.</title>
        <authorList>
            <person name="Joergensen T.S."/>
            <person name="Alvarez Arevalo M."/>
            <person name="Sterndorff E.B."/>
            <person name="Faurdal D."/>
            <person name="Vuksanovic O."/>
            <person name="Mourched A.-S."/>
            <person name="Charusanti P."/>
            <person name="Shaw S."/>
            <person name="Blin K."/>
            <person name="Weber T."/>
        </authorList>
    </citation>
    <scope>NUCLEOTIDE SEQUENCE</scope>
    <source>
        <strain evidence="8">NBC_01256</strain>
    </source>
</reference>
<dbReference type="Gene3D" id="1.10.10.10">
    <property type="entry name" value="Winged helix-like DNA-binding domain superfamily/Winged helix DNA-binding domain"/>
    <property type="match status" value="1"/>
</dbReference>
<dbReference type="SUPFAM" id="SSF88946">
    <property type="entry name" value="Sigma2 domain of RNA polymerase sigma factors"/>
    <property type="match status" value="1"/>
</dbReference>
<dbReference type="RefSeq" id="WP_328742974.1">
    <property type="nucleotide sequence ID" value="NZ_CP108073.1"/>
</dbReference>
<dbReference type="InterPro" id="IPR013324">
    <property type="entry name" value="RNA_pol_sigma_r3/r4-like"/>
</dbReference>
<keyword evidence="4" id="KW-0731">Sigma factor</keyword>
<evidence type="ECO:0000313" key="8">
    <source>
        <dbReference type="EMBL" id="WUS22423.1"/>
    </source>
</evidence>
<dbReference type="InterPro" id="IPR007627">
    <property type="entry name" value="RNA_pol_sigma70_r2"/>
</dbReference>
<dbReference type="InterPro" id="IPR052704">
    <property type="entry name" value="ECF_Sigma-70_Domain"/>
</dbReference>
<dbReference type="Pfam" id="PF08281">
    <property type="entry name" value="Sigma70_r4_2"/>
    <property type="match status" value="1"/>
</dbReference>
<dbReference type="InterPro" id="IPR014284">
    <property type="entry name" value="RNA_pol_sigma-70_dom"/>
</dbReference>
<evidence type="ECO:0000259" key="7">
    <source>
        <dbReference type="Pfam" id="PF08281"/>
    </source>
</evidence>
<dbReference type="InterPro" id="IPR013249">
    <property type="entry name" value="RNA_pol_sigma70_r4_t2"/>
</dbReference>
<evidence type="ECO:0000259" key="6">
    <source>
        <dbReference type="Pfam" id="PF04542"/>
    </source>
</evidence>
<feature type="domain" description="RNA polymerase sigma-70 region 2" evidence="6">
    <location>
        <begin position="11"/>
        <end position="74"/>
    </location>
</feature>
<evidence type="ECO:0000256" key="5">
    <source>
        <dbReference type="ARBA" id="ARBA00023163"/>
    </source>
</evidence>
<name>A0ABZ1VJD5_9ACTN</name>
<comment type="subunit">
    <text evidence="2">Interacts transiently with the RNA polymerase catalytic core formed by RpoA, RpoB, RpoC and RpoZ (2 alpha, 1 beta, 1 beta' and 1 omega subunit) to form the RNA polymerase holoenzyme that can initiate transcription.</text>
</comment>
<dbReference type="EMBL" id="CP108473">
    <property type="protein sequence ID" value="WUS22423.1"/>
    <property type="molecule type" value="Genomic_DNA"/>
</dbReference>
<organism evidence="8 9">
    <name type="scientific">Streptomyces caniferus</name>
    <dbReference type="NCBI Taxonomy" id="285557"/>
    <lineage>
        <taxon>Bacteria</taxon>
        <taxon>Bacillati</taxon>
        <taxon>Actinomycetota</taxon>
        <taxon>Actinomycetes</taxon>
        <taxon>Kitasatosporales</taxon>
        <taxon>Streptomycetaceae</taxon>
        <taxon>Streptomyces</taxon>
    </lineage>
</organism>
<dbReference type="PANTHER" id="PTHR30173:SF43">
    <property type="entry name" value="ECF RNA POLYMERASE SIGMA FACTOR SIGI-RELATED"/>
    <property type="match status" value="1"/>
</dbReference>
<dbReference type="PANTHER" id="PTHR30173">
    <property type="entry name" value="SIGMA 19 FACTOR"/>
    <property type="match status" value="1"/>
</dbReference>
<dbReference type="InterPro" id="IPR032710">
    <property type="entry name" value="NTF2-like_dom_sf"/>
</dbReference>
<evidence type="ECO:0000256" key="1">
    <source>
        <dbReference type="ARBA" id="ARBA00010641"/>
    </source>
</evidence>
<dbReference type="GeneID" id="96638952"/>
<dbReference type="SUPFAM" id="SSF54427">
    <property type="entry name" value="NTF2-like"/>
    <property type="match status" value="1"/>
</dbReference>
<evidence type="ECO:0000256" key="2">
    <source>
        <dbReference type="ARBA" id="ARBA00011344"/>
    </source>
</evidence>
<evidence type="ECO:0000256" key="4">
    <source>
        <dbReference type="ARBA" id="ARBA00023082"/>
    </source>
</evidence>
<dbReference type="Pfam" id="PF04542">
    <property type="entry name" value="Sigma70_r2"/>
    <property type="match status" value="1"/>
</dbReference>
<sequence>MDDHEWLAERFEENRNHLRAVAYRMLGSVSEADDAVQEAWLRLSRSGTDGVANLGGWLTTIVGRVCLDQLRMRKARREDPLDFHVPEPIVSRPDSVDPEHEALLADSVGLALLVVLETLTPVERLAFVLHDMFAVPFDEIAPLVDRSPAAARQLASRARRRVQGTAPAADTDLARQRKVVDAFLAASRGGDFEALLAVLDPDVVLRADAGDAPEGVSKLVRGARAVVEQALTFSRFAAFARPALVNGAPGLVTAQGGRPFAVMDFTLADGKIVEINILADLARLSRLDLTILDD</sequence>
<dbReference type="InterPro" id="IPR013325">
    <property type="entry name" value="RNA_pol_sigma_r2"/>
</dbReference>
<evidence type="ECO:0000313" key="9">
    <source>
        <dbReference type="Proteomes" id="UP001432292"/>
    </source>
</evidence>
<gene>
    <name evidence="8" type="ORF">OG727_09100</name>
</gene>
<dbReference type="Proteomes" id="UP001432292">
    <property type="component" value="Chromosome"/>
</dbReference>
<dbReference type="NCBIfam" id="TIGR02937">
    <property type="entry name" value="sigma70-ECF"/>
    <property type="match status" value="1"/>
</dbReference>
<dbReference type="InterPro" id="IPR036388">
    <property type="entry name" value="WH-like_DNA-bd_sf"/>
</dbReference>